<accession>A0A1T4MGJ3</accession>
<feature type="domain" description="Methyltransferase type 11" evidence="1">
    <location>
        <begin position="39"/>
        <end position="134"/>
    </location>
</feature>
<dbReference type="CDD" id="cd02440">
    <property type="entry name" value="AdoMet_MTases"/>
    <property type="match status" value="1"/>
</dbReference>
<dbReference type="Gene3D" id="3.40.50.150">
    <property type="entry name" value="Vaccinia Virus protein VP39"/>
    <property type="match status" value="1"/>
</dbReference>
<sequence>MKTEDKYSKWAKVYDRMEEKMSMGKYKRKAVNLLQGKILEIGIGSGTNLKFYNKNMDLTGIDFSKGMLKLAREKCEKLHLENVKLMEMDIENMDFPDNTFDSILSTCVFCTVPHPEKGLKEVYRVLKPGGKVIFLEHMKSKYFIINCFLNIMNPITRYFLGTSLLRETEDLIRKIGFSKVESKNVMMKDVLRFIIAEK</sequence>
<gene>
    <name evidence="2" type="ORF">SAMN02745174_01211</name>
</gene>
<organism evidence="2 3">
    <name type="scientific">Cetobacterium ceti</name>
    <dbReference type="NCBI Taxonomy" id="180163"/>
    <lineage>
        <taxon>Bacteria</taxon>
        <taxon>Fusobacteriati</taxon>
        <taxon>Fusobacteriota</taxon>
        <taxon>Fusobacteriia</taxon>
        <taxon>Fusobacteriales</taxon>
        <taxon>Fusobacteriaceae</taxon>
        <taxon>Cetobacterium</taxon>
    </lineage>
</organism>
<dbReference type="GO" id="GO:0008757">
    <property type="term" value="F:S-adenosylmethionine-dependent methyltransferase activity"/>
    <property type="evidence" value="ECO:0007669"/>
    <property type="project" value="InterPro"/>
</dbReference>
<keyword evidence="2" id="KW-0808">Transferase</keyword>
<evidence type="ECO:0000313" key="3">
    <source>
        <dbReference type="Proteomes" id="UP000191153"/>
    </source>
</evidence>
<dbReference type="PANTHER" id="PTHR45036">
    <property type="entry name" value="METHYLTRANSFERASE LIKE 7B"/>
    <property type="match status" value="1"/>
</dbReference>
<evidence type="ECO:0000259" key="1">
    <source>
        <dbReference type="Pfam" id="PF08241"/>
    </source>
</evidence>
<reference evidence="2 3" key="1">
    <citation type="submission" date="2017-02" db="EMBL/GenBank/DDBJ databases">
        <authorList>
            <person name="Peterson S.W."/>
        </authorList>
    </citation>
    <scope>NUCLEOTIDE SEQUENCE [LARGE SCALE GENOMIC DNA]</scope>
    <source>
        <strain evidence="2 3">ATCC 700028</strain>
    </source>
</reference>
<dbReference type="EMBL" id="FUWX01000008">
    <property type="protein sequence ID" value="SJZ65898.1"/>
    <property type="molecule type" value="Genomic_DNA"/>
</dbReference>
<dbReference type="Pfam" id="PF08241">
    <property type="entry name" value="Methyltransf_11"/>
    <property type="match status" value="1"/>
</dbReference>
<keyword evidence="3" id="KW-1185">Reference proteome</keyword>
<keyword evidence="2" id="KW-0830">Ubiquinone</keyword>
<dbReference type="AlphaFoldDB" id="A0A1T4MGJ3"/>
<dbReference type="InterPro" id="IPR052356">
    <property type="entry name" value="Thiol_S-MT"/>
</dbReference>
<protein>
    <submittedName>
        <fullName evidence="2">Ubiquinone/menaquinone biosynthesis C-methylase UbiE</fullName>
    </submittedName>
</protein>
<name>A0A1T4MGJ3_9FUSO</name>
<dbReference type="SUPFAM" id="SSF53335">
    <property type="entry name" value="S-adenosyl-L-methionine-dependent methyltransferases"/>
    <property type="match status" value="1"/>
</dbReference>
<proteinExistence type="predicted"/>
<dbReference type="STRING" id="180163.SAMN02745174_01211"/>
<evidence type="ECO:0000313" key="2">
    <source>
        <dbReference type="EMBL" id="SJZ65898.1"/>
    </source>
</evidence>
<dbReference type="RefSeq" id="WP_078693703.1">
    <property type="nucleotide sequence ID" value="NZ_FUWX01000008.1"/>
</dbReference>
<dbReference type="GO" id="GO:0032259">
    <property type="term" value="P:methylation"/>
    <property type="evidence" value="ECO:0007669"/>
    <property type="project" value="UniProtKB-KW"/>
</dbReference>
<keyword evidence="2" id="KW-0489">Methyltransferase</keyword>
<dbReference type="PANTHER" id="PTHR45036:SF1">
    <property type="entry name" value="METHYLTRANSFERASE LIKE 7A"/>
    <property type="match status" value="1"/>
</dbReference>
<dbReference type="InterPro" id="IPR013216">
    <property type="entry name" value="Methyltransf_11"/>
</dbReference>
<dbReference type="OrthoDB" id="5522265at2"/>
<dbReference type="Proteomes" id="UP000191153">
    <property type="component" value="Unassembled WGS sequence"/>
</dbReference>
<dbReference type="InterPro" id="IPR029063">
    <property type="entry name" value="SAM-dependent_MTases_sf"/>
</dbReference>